<dbReference type="CDD" id="cd05930">
    <property type="entry name" value="A_NRPS"/>
    <property type="match status" value="1"/>
</dbReference>
<feature type="region of interest" description="Disordered" evidence="4">
    <location>
        <begin position="1040"/>
        <end position="1073"/>
    </location>
</feature>
<dbReference type="SUPFAM" id="SSF47336">
    <property type="entry name" value="ACP-like"/>
    <property type="match status" value="1"/>
</dbReference>
<evidence type="ECO:0000256" key="2">
    <source>
        <dbReference type="ARBA" id="ARBA00022450"/>
    </source>
</evidence>
<dbReference type="SUPFAM" id="SSF52777">
    <property type="entry name" value="CoA-dependent acyltransferases"/>
    <property type="match status" value="2"/>
</dbReference>
<dbReference type="InterPro" id="IPR010071">
    <property type="entry name" value="AA_adenyl_dom"/>
</dbReference>
<evidence type="ECO:0000259" key="5">
    <source>
        <dbReference type="PROSITE" id="PS50075"/>
    </source>
</evidence>
<dbReference type="Pfam" id="PF00501">
    <property type="entry name" value="AMP-binding"/>
    <property type="match status" value="1"/>
</dbReference>
<dbReference type="Gene3D" id="3.30.300.30">
    <property type="match status" value="1"/>
</dbReference>
<dbReference type="GO" id="GO:0008610">
    <property type="term" value="P:lipid biosynthetic process"/>
    <property type="evidence" value="ECO:0007669"/>
    <property type="project" value="UniProtKB-ARBA"/>
</dbReference>
<evidence type="ECO:0000313" key="6">
    <source>
        <dbReference type="EMBL" id="TDD21244.1"/>
    </source>
</evidence>
<dbReference type="InterPro" id="IPR001242">
    <property type="entry name" value="Condensation_dom"/>
</dbReference>
<comment type="caution">
    <text evidence="6">The sequence shown here is derived from an EMBL/GenBank/DDBJ whole genome shotgun (WGS) entry which is preliminary data.</text>
</comment>
<dbReference type="Pfam" id="PF00668">
    <property type="entry name" value="Condensation"/>
    <property type="match status" value="1"/>
</dbReference>
<dbReference type="InterPro" id="IPR045851">
    <property type="entry name" value="AMP-bd_C_sf"/>
</dbReference>
<dbReference type="PANTHER" id="PTHR45527">
    <property type="entry name" value="NONRIBOSOMAL PEPTIDE SYNTHETASE"/>
    <property type="match status" value="1"/>
</dbReference>
<comment type="cofactor">
    <cofactor evidence="1">
        <name>pantetheine 4'-phosphate</name>
        <dbReference type="ChEBI" id="CHEBI:47942"/>
    </cofactor>
</comment>
<dbReference type="AlphaFoldDB" id="A0A4R4WUD5"/>
<name>A0A4R4WUD5_9ACTN</name>
<dbReference type="PROSITE" id="PS50075">
    <property type="entry name" value="CARRIER"/>
    <property type="match status" value="1"/>
</dbReference>
<keyword evidence="7" id="KW-1185">Reference proteome</keyword>
<dbReference type="SMART" id="SM00823">
    <property type="entry name" value="PKS_PP"/>
    <property type="match status" value="1"/>
</dbReference>
<evidence type="ECO:0000313" key="7">
    <source>
        <dbReference type="Proteomes" id="UP000294543"/>
    </source>
</evidence>
<protein>
    <submittedName>
        <fullName evidence="6">Amino acid adenylation domain-containing protein</fullName>
    </submittedName>
</protein>
<dbReference type="InterPro" id="IPR025110">
    <property type="entry name" value="AMP-bd_C"/>
</dbReference>
<dbReference type="GO" id="GO:0009366">
    <property type="term" value="C:enterobactin synthetase complex"/>
    <property type="evidence" value="ECO:0007669"/>
    <property type="project" value="TreeGrafter"/>
</dbReference>
<dbReference type="PANTHER" id="PTHR45527:SF1">
    <property type="entry name" value="FATTY ACID SYNTHASE"/>
    <property type="match status" value="1"/>
</dbReference>
<dbReference type="Gene3D" id="3.40.50.980">
    <property type="match status" value="2"/>
</dbReference>
<dbReference type="Gene3D" id="1.10.1200.10">
    <property type="entry name" value="ACP-like"/>
    <property type="match status" value="1"/>
</dbReference>
<dbReference type="EMBL" id="SMKP01000037">
    <property type="protein sequence ID" value="TDD21244.1"/>
    <property type="molecule type" value="Genomic_DNA"/>
</dbReference>
<dbReference type="Pfam" id="PF13193">
    <property type="entry name" value="AMP-binding_C"/>
    <property type="match status" value="1"/>
</dbReference>
<dbReference type="RefSeq" id="WP_132509090.1">
    <property type="nucleotide sequence ID" value="NZ_SMKP01000037.1"/>
</dbReference>
<sequence length="1073" mass="115648">MVTGDSTLPEAYPASFAQQRLWFVEQLVPGTPQHNVARCYRVQDGTVDVEALRQAITAVVARHESLRTSFGSADGAPVQIVVPAAEPTVEVIDTEDVRRALHAFECEPFDLSRPPLVRVTLIRGTEGSVLAFVLHHLVADGWSMGVLVTEISEFYRAALDGTVPGLDQPPLQYVDFTIWQRAQAESADAARQLRAYADELAGVPHLLELPYDRPRPAVPSFVGAVHRFDIPAETVSALERLAQRSGATLYMAMLAAWFLVLSRWSGASDLLVGTPVAGRTRSETEELIGFFANTLVLRGDLTGDPRAEELLERVRDRCIAAFSRQDVPFERLVEELAPERSLGHNPLVQVMFGWQNTPAGRLELPGTRLVAEDLETATAQVDLTVNLTPATDGRLTGEIFYSTELFEARTAHRLAEHLRTAAAELARDPGRRVSEIDILGPAERADLLRLGAGREPAGPPEPLPQRIRRYVRTHPHRVAVTDADGSWSYRELLQHADAVAAALLRLGAGRGDHVAVCLPRSRFMVSTLLGVWTAGAAYVPLDPGYPQARLAFMAEDSGSRLLLTTKELADTLPFADWTGPGPGAAVVFVEDLSPSGSASPDLPPARPEDLAYTMYTSGSTGQPKGVLIEHRGLANQIDSFADALGLSEGDRMLALTSMSFDPAWLELFLPLVVGGVVVVTGSDTARDPERLHAVLCDQEVTIAQATPTTWRLYCDHADTPPPQLRQVLTGGEELSTALAGRLLRLGVRVHNVYGPTETTIWATRAEITDPATVSIGRPIDRTRVFVVDSAGGLAPIGAVGELWIAGAGVARGFTDSSATAAGRVATGPDGTRAYRTGDLARWNPDGTLRFLGRADHQVKIRGNRIELDEIDAVLRSHPGIGDSLTAVRTDASGERLLVTAVVPDPADAPPGDLTREAREWARGRLPDHMVPRRVLTLSSLPRTPSGKSDRQAVARLAEPDTVAGGHAPPADGLQRDLHDVWCDVLGVPSVSVAENIFDLGATSLTTVRVKQELSRRYGIDVPLTDFFAYPSIAALAVRAGATGGPPARSPAAQRRSMQETAARRRGARTGGRP</sequence>
<dbReference type="Gene3D" id="2.30.38.10">
    <property type="entry name" value="Luciferase, Domain 3"/>
    <property type="match status" value="1"/>
</dbReference>
<dbReference type="FunFam" id="3.40.50.980:FF:000001">
    <property type="entry name" value="Non-ribosomal peptide synthetase"/>
    <property type="match status" value="1"/>
</dbReference>
<dbReference type="NCBIfam" id="TIGR01733">
    <property type="entry name" value="AA-adenyl-dom"/>
    <property type="match status" value="1"/>
</dbReference>
<proteinExistence type="predicted"/>
<dbReference type="InterPro" id="IPR023213">
    <property type="entry name" value="CAT-like_dom_sf"/>
</dbReference>
<reference evidence="6 7" key="1">
    <citation type="submission" date="2019-03" db="EMBL/GenBank/DDBJ databases">
        <title>Draft genome sequences of novel Actinobacteria.</title>
        <authorList>
            <person name="Sahin N."/>
            <person name="Ay H."/>
            <person name="Saygin H."/>
        </authorList>
    </citation>
    <scope>NUCLEOTIDE SEQUENCE [LARGE SCALE GENOMIC DNA]</scope>
    <source>
        <strain evidence="6 7">KC712</strain>
    </source>
</reference>
<dbReference type="CDD" id="cd19531">
    <property type="entry name" value="LCL_NRPS-like"/>
    <property type="match status" value="1"/>
</dbReference>
<feature type="domain" description="Carrier" evidence="5">
    <location>
        <begin position="968"/>
        <end position="1043"/>
    </location>
</feature>
<gene>
    <name evidence="6" type="ORF">E1294_15490</name>
</gene>
<dbReference type="GO" id="GO:0047527">
    <property type="term" value="F:2,3-dihydroxybenzoate-serine ligase activity"/>
    <property type="evidence" value="ECO:0007669"/>
    <property type="project" value="TreeGrafter"/>
</dbReference>
<organism evidence="6 7">
    <name type="scientific">Nonomuraea diastatica</name>
    <dbReference type="NCBI Taxonomy" id="1848329"/>
    <lineage>
        <taxon>Bacteria</taxon>
        <taxon>Bacillati</taxon>
        <taxon>Actinomycetota</taxon>
        <taxon>Actinomycetes</taxon>
        <taxon>Streptosporangiales</taxon>
        <taxon>Streptosporangiaceae</taxon>
        <taxon>Nonomuraea</taxon>
    </lineage>
</organism>
<dbReference type="Proteomes" id="UP000294543">
    <property type="component" value="Unassembled WGS sequence"/>
</dbReference>
<dbReference type="GO" id="GO:0009239">
    <property type="term" value="P:enterobactin biosynthetic process"/>
    <property type="evidence" value="ECO:0007669"/>
    <property type="project" value="TreeGrafter"/>
</dbReference>
<keyword evidence="3" id="KW-0597">Phosphoprotein</keyword>
<dbReference type="InterPro" id="IPR020806">
    <property type="entry name" value="PKS_PP-bd"/>
</dbReference>
<dbReference type="GO" id="GO:0043041">
    <property type="term" value="P:amino acid activation for nonribosomal peptide biosynthetic process"/>
    <property type="evidence" value="ECO:0007669"/>
    <property type="project" value="TreeGrafter"/>
</dbReference>
<dbReference type="GO" id="GO:0005829">
    <property type="term" value="C:cytosol"/>
    <property type="evidence" value="ECO:0007669"/>
    <property type="project" value="TreeGrafter"/>
</dbReference>
<evidence type="ECO:0000256" key="1">
    <source>
        <dbReference type="ARBA" id="ARBA00001957"/>
    </source>
</evidence>
<dbReference type="InterPro" id="IPR000873">
    <property type="entry name" value="AMP-dep_synth/lig_dom"/>
</dbReference>
<keyword evidence="2" id="KW-0596">Phosphopantetheine</keyword>
<dbReference type="GO" id="GO:0031177">
    <property type="term" value="F:phosphopantetheine binding"/>
    <property type="evidence" value="ECO:0007669"/>
    <property type="project" value="InterPro"/>
</dbReference>
<dbReference type="SUPFAM" id="SSF56801">
    <property type="entry name" value="Acetyl-CoA synthetase-like"/>
    <property type="match status" value="1"/>
</dbReference>
<dbReference type="OrthoDB" id="3671989at2"/>
<dbReference type="FunFam" id="3.40.50.12780:FF:000012">
    <property type="entry name" value="Non-ribosomal peptide synthetase"/>
    <property type="match status" value="1"/>
</dbReference>
<accession>A0A4R4WUD5</accession>
<dbReference type="Gene3D" id="3.30.559.30">
    <property type="entry name" value="Nonribosomal peptide synthetase, condensation domain"/>
    <property type="match status" value="1"/>
</dbReference>
<dbReference type="InterPro" id="IPR009081">
    <property type="entry name" value="PP-bd_ACP"/>
</dbReference>
<dbReference type="InterPro" id="IPR036736">
    <property type="entry name" value="ACP-like_sf"/>
</dbReference>
<evidence type="ECO:0000256" key="4">
    <source>
        <dbReference type="SAM" id="MobiDB-lite"/>
    </source>
</evidence>
<dbReference type="Pfam" id="PF00550">
    <property type="entry name" value="PP-binding"/>
    <property type="match status" value="1"/>
</dbReference>
<evidence type="ECO:0000256" key="3">
    <source>
        <dbReference type="ARBA" id="ARBA00022553"/>
    </source>
</evidence>
<dbReference type="Gene3D" id="3.30.559.10">
    <property type="entry name" value="Chloramphenicol acetyltransferase-like domain"/>
    <property type="match status" value="1"/>
</dbReference>